<sequence length="294" mass="32743">MGRHLAKALPSVRTSVRPLRAVKMDYRRRPRRRPKADRHFSMPKDVCAAHGLKPPARTSVVWIDPRGGISMSERLNIGPLRPGETAPNVVLDAITREGKIAIDDFRGEKPVLVGLYRGLHCPFCRRHIAMLSQLTPALNEKGIESLTVVNTPIERARLYLRYHPMLGLLAASDPERASHRAFGLPNMQITEDESAWPQKVSMSDVKSMRVDLPGEMPEPMDPFAALEYLNKKDSYDITEADQQMMATGIGQLVGQFLLDRDGVVRWTSNEVLDGGLFGAPNTQELMSAASQIGR</sequence>
<proteinExistence type="predicted"/>
<evidence type="ECO:0000313" key="2">
    <source>
        <dbReference type="EMBL" id="BAB49867.1"/>
    </source>
</evidence>
<dbReference type="Gene3D" id="3.40.30.10">
    <property type="entry name" value="Glutaredoxin"/>
    <property type="match status" value="1"/>
</dbReference>
<dbReference type="InterPro" id="IPR000866">
    <property type="entry name" value="AhpC/TSA"/>
</dbReference>
<dbReference type="Proteomes" id="UP000000552">
    <property type="component" value="Chromosome"/>
</dbReference>
<dbReference type="KEGG" id="mlo:mlr2838"/>
<accession>Q98HJ9</accession>
<dbReference type="EMBL" id="BA000012">
    <property type="protein sequence ID" value="BAB49867.1"/>
    <property type="molecule type" value="Genomic_DNA"/>
</dbReference>
<dbReference type="SUPFAM" id="SSF52833">
    <property type="entry name" value="Thioredoxin-like"/>
    <property type="match status" value="1"/>
</dbReference>
<gene>
    <name evidence="2" type="ordered locus">mlr2838</name>
</gene>
<name>Q98HJ9_RHILO</name>
<dbReference type="AlphaFoldDB" id="Q98HJ9"/>
<feature type="domain" description="Thioredoxin" evidence="1">
    <location>
        <begin position="80"/>
        <end position="291"/>
    </location>
</feature>
<dbReference type="PROSITE" id="PS51352">
    <property type="entry name" value="THIOREDOXIN_2"/>
    <property type="match status" value="1"/>
</dbReference>
<dbReference type="InterPro" id="IPR036249">
    <property type="entry name" value="Thioredoxin-like_sf"/>
</dbReference>
<evidence type="ECO:0000259" key="1">
    <source>
        <dbReference type="PROSITE" id="PS51352"/>
    </source>
</evidence>
<dbReference type="InterPro" id="IPR013766">
    <property type="entry name" value="Thioredoxin_domain"/>
</dbReference>
<dbReference type="eggNOG" id="COG1225">
    <property type="taxonomic scope" value="Bacteria"/>
</dbReference>
<dbReference type="GO" id="GO:0016491">
    <property type="term" value="F:oxidoreductase activity"/>
    <property type="evidence" value="ECO:0007669"/>
    <property type="project" value="InterPro"/>
</dbReference>
<reference evidence="2 3" key="1">
    <citation type="journal article" date="2000" name="DNA Res.">
        <title>Complete genome structure of the nitrogen-fixing symbiotic bacterium Mesorhizobium loti.</title>
        <authorList>
            <person name="Kaneko T."/>
            <person name="Nakamura Y."/>
            <person name="Sato S."/>
            <person name="Asamizu E."/>
            <person name="Kato T."/>
            <person name="Sasamoto S."/>
            <person name="Watanabe A."/>
            <person name="Idesawa K."/>
            <person name="Ishikawa A."/>
            <person name="Kawashima K."/>
            <person name="Kimura T."/>
            <person name="Kishida Y."/>
            <person name="Kiyokawa C."/>
            <person name="Kohara M."/>
            <person name="Matsumoto M."/>
            <person name="Matsuno A."/>
            <person name="Mochizuki Y."/>
            <person name="Nakayama S."/>
            <person name="Nakazaki N."/>
            <person name="Shimpo S."/>
            <person name="Sugimoto M."/>
            <person name="Takeuchi C."/>
            <person name="Yamada M."/>
            <person name="Tabata S."/>
        </authorList>
    </citation>
    <scope>NUCLEOTIDE SEQUENCE [LARGE SCALE GENOMIC DNA]</scope>
    <source>
        <strain evidence="3">LMG 29417 / CECT 9101 / MAFF 303099</strain>
    </source>
</reference>
<dbReference type="CDD" id="cd02970">
    <property type="entry name" value="PRX_like2"/>
    <property type="match status" value="1"/>
</dbReference>
<protein>
    <submittedName>
        <fullName evidence="2">Mlr2838 protein</fullName>
    </submittedName>
</protein>
<dbReference type="GO" id="GO:0016209">
    <property type="term" value="F:antioxidant activity"/>
    <property type="evidence" value="ECO:0007669"/>
    <property type="project" value="InterPro"/>
</dbReference>
<evidence type="ECO:0000313" key="3">
    <source>
        <dbReference type="Proteomes" id="UP000000552"/>
    </source>
</evidence>
<dbReference type="Pfam" id="PF00578">
    <property type="entry name" value="AhpC-TSA"/>
    <property type="match status" value="1"/>
</dbReference>
<organism evidence="2 3">
    <name type="scientific">Mesorhizobium japonicum (strain LMG 29417 / CECT 9101 / MAFF 303099)</name>
    <name type="common">Mesorhizobium loti (strain MAFF 303099)</name>
    <dbReference type="NCBI Taxonomy" id="266835"/>
    <lineage>
        <taxon>Bacteria</taxon>
        <taxon>Pseudomonadati</taxon>
        <taxon>Pseudomonadota</taxon>
        <taxon>Alphaproteobacteria</taxon>
        <taxon>Hyphomicrobiales</taxon>
        <taxon>Phyllobacteriaceae</taxon>
        <taxon>Mesorhizobium</taxon>
    </lineage>
</organism>
<dbReference type="HOGENOM" id="CLU_082416_0_0_5"/>